<accession>A0A516SKJ3</accession>
<dbReference type="KEGG" id="cari:FNU76_21230"/>
<comment type="similarity">
    <text evidence="6 7">Belongs to the FliO/MopB family.</text>
</comment>
<keyword evidence="1 7" id="KW-1003">Cell membrane</keyword>
<evidence type="ECO:0000256" key="4">
    <source>
        <dbReference type="ARBA" id="ARBA00023136"/>
    </source>
</evidence>
<evidence type="ECO:0000256" key="5">
    <source>
        <dbReference type="ARBA" id="ARBA00023143"/>
    </source>
</evidence>
<organism evidence="9 10">
    <name type="scientific">Chitinimonas arctica</name>
    <dbReference type="NCBI Taxonomy" id="2594795"/>
    <lineage>
        <taxon>Bacteria</taxon>
        <taxon>Pseudomonadati</taxon>
        <taxon>Pseudomonadota</taxon>
        <taxon>Betaproteobacteria</taxon>
        <taxon>Neisseriales</taxon>
        <taxon>Chitinibacteraceae</taxon>
        <taxon>Chitinimonas</taxon>
    </lineage>
</organism>
<keyword evidence="3 7" id="KW-1133">Transmembrane helix</keyword>
<keyword evidence="9" id="KW-0966">Cell projection</keyword>
<dbReference type="RefSeq" id="WP_144280058.1">
    <property type="nucleotide sequence ID" value="NZ_CP041730.1"/>
</dbReference>
<keyword evidence="8" id="KW-0732">Signal</keyword>
<dbReference type="GO" id="GO:0009425">
    <property type="term" value="C:bacterial-type flagellum basal body"/>
    <property type="evidence" value="ECO:0007669"/>
    <property type="project" value="UniProtKB-SubCell"/>
</dbReference>
<dbReference type="PANTHER" id="PTHR38766:SF1">
    <property type="entry name" value="FLAGELLAR PROTEIN FLIO"/>
    <property type="match status" value="1"/>
</dbReference>
<feature type="transmembrane region" description="Helical" evidence="7">
    <location>
        <begin position="38"/>
        <end position="61"/>
    </location>
</feature>
<evidence type="ECO:0000256" key="8">
    <source>
        <dbReference type="SAM" id="SignalP"/>
    </source>
</evidence>
<sequence>MRIDRFLSAAFLFAAASVCALAAEPAKAVPPVATGAMAGLMQVALALVFVIAAIFVTAWLMRRFTPGQFGSQAPLRMVGGVMVGNRERVVIVEVDDTWLVLGVTAAGISNLHSLPRPEGAVATPAASHVFAEKLATILKARKAPNPTQDTA</sequence>
<evidence type="ECO:0000256" key="3">
    <source>
        <dbReference type="ARBA" id="ARBA00022989"/>
    </source>
</evidence>
<evidence type="ECO:0000313" key="9">
    <source>
        <dbReference type="EMBL" id="QDQ28675.1"/>
    </source>
</evidence>
<evidence type="ECO:0000313" key="10">
    <source>
        <dbReference type="Proteomes" id="UP000317550"/>
    </source>
</evidence>
<dbReference type="GO" id="GO:0044781">
    <property type="term" value="P:bacterial-type flagellum organization"/>
    <property type="evidence" value="ECO:0007669"/>
    <property type="project" value="UniProtKB-UniRule"/>
</dbReference>
<dbReference type="OrthoDB" id="5191841at2"/>
<comment type="subcellular location">
    <subcellularLocation>
        <location evidence="7">Cell membrane</location>
    </subcellularLocation>
    <subcellularLocation>
        <location evidence="7">Bacterial flagellum basal body</location>
    </subcellularLocation>
</comment>
<dbReference type="Pfam" id="PF04347">
    <property type="entry name" value="FliO"/>
    <property type="match status" value="1"/>
</dbReference>
<dbReference type="EMBL" id="CP041730">
    <property type="protein sequence ID" value="QDQ28675.1"/>
    <property type="molecule type" value="Genomic_DNA"/>
</dbReference>
<keyword evidence="9" id="KW-0282">Flagellum</keyword>
<gene>
    <name evidence="9" type="primary">fliO</name>
    <name evidence="9" type="ORF">FNU76_21230</name>
</gene>
<evidence type="ECO:0000256" key="2">
    <source>
        <dbReference type="ARBA" id="ARBA00022692"/>
    </source>
</evidence>
<evidence type="ECO:0000256" key="1">
    <source>
        <dbReference type="ARBA" id="ARBA00022475"/>
    </source>
</evidence>
<reference evidence="10" key="1">
    <citation type="submission" date="2019-07" db="EMBL/GenBank/DDBJ databases">
        <title>Chitinimonas sp. nov., isolated from Ny-Alesund, arctica soil.</title>
        <authorList>
            <person name="Xu Q."/>
            <person name="Peng F."/>
        </authorList>
    </citation>
    <scope>NUCLEOTIDE SEQUENCE [LARGE SCALE GENOMIC DNA]</scope>
    <source>
        <strain evidence="10">R3-44</strain>
    </source>
</reference>
<dbReference type="AlphaFoldDB" id="A0A516SKJ3"/>
<name>A0A516SKJ3_9NEIS</name>
<dbReference type="InterPro" id="IPR022781">
    <property type="entry name" value="Flagellar_biosynth_FliO"/>
</dbReference>
<proteinExistence type="inferred from homology"/>
<dbReference type="NCBIfam" id="TIGR03500">
    <property type="entry name" value="FliO_TIGR"/>
    <property type="match status" value="1"/>
</dbReference>
<dbReference type="PANTHER" id="PTHR38766">
    <property type="entry name" value="FLAGELLAR PROTEIN FLIO"/>
    <property type="match status" value="1"/>
</dbReference>
<dbReference type="Proteomes" id="UP000317550">
    <property type="component" value="Chromosome"/>
</dbReference>
<feature type="signal peptide" evidence="8">
    <location>
        <begin position="1"/>
        <end position="22"/>
    </location>
</feature>
<dbReference type="InterPro" id="IPR052205">
    <property type="entry name" value="FliO/MopB"/>
</dbReference>
<evidence type="ECO:0000256" key="6">
    <source>
        <dbReference type="ARBA" id="ARBA00037937"/>
    </source>
</evidence>
<evidence type="ECO:0000256" key="7">
    <source>
        <dbReference type="RuleBase" id="RU362064"/>
    </source>
</evidence>
<keyword evidence="10" id="KW-1185">Reference proteome</keyword>
<keyword evidence="4 7" id="KW-0472">Membrane</keyword>
<protein>
    <recommendedName>
        <fullName evidence="7">Flagellar protein</fullName>
    </recommendedName>
</protein>
<keyword evidence="2 7" id="KW-0812">Transmembrane</keyword>
<keyword evidence="5 7" id="KW-0975">Bacterial flagellum</keyword>
<feature type="chain" id="PRO_5021832954" description="Flagellar protein" evidence="8">
    <location>
        <begin position="23"/>
        <end position="151"/>
    </location>
</feature>
<dbReference type="GO" id="GO:0005886">
    <property type="term" value="C:plasma membrane"/>
    <property type="evidence" value="ECO:0007669"/>
    <property type="project" value="UniProtKB-SubCell"/>
</dbReference>
<keyword evidence="9" id="KW-0969">Cilium</keyword>